<organism evidence="4 5">
    <name type="scientific">Ligilactobacillus ruminis ATCC 25644</name>
    <dbReference type="NCBI Taxonomy" id="525362"/>
    <lineage>
        <taxon>Bacteria</taxon>
        <taxon>Bacillati</taxon>
        <taxon>Bacillota</taxon>
        <taxon>Bacilli</taxon>
        <taxon>Lactobacillales</taxon>
        <taxon>Lactobacillaceae</taxon>
        <taxon>Ligilactobacillus</taxon>
    </lineage>
</organism>
<gene>
    <name evidence="4" type="ORF">HMPREF0542_11557</name>
</gene>
<name>E7FRN0_9LACO</name>
<dbReference type="HOGENOM" id="CLU_010194_2_1_9"/>
<dbReference type="InterPro" id="IPR002347">
    <property type="entry name" value="SDR_fam"/>
</dbReference>
<evidence type="ECO:0000313" key="4">
    <source>
        <dbReference type="EMBL" id="EFZ34347.1"/>
    </source>
</evidence>
<dbReference type="GO" id="GO:0016616">
    <property type="term" value="F:oxidoreductase activity, acting on the CH-OH group of donors, NAD or NADP as acceptor"/>
    <property type="evidence" value="ECO:0007669"/>
    <property type="project" value="UniProtKB-ARBA"/>
</dbReference>
<dbReference type="PIRSF" id="PIRSF000126">
    <property type="entry name" value="11-beta-HSD1"/>
    <property type="match status" value="1"/>
</dbReference>
<sequence length="271" mass="29615">MTMVGYKELKNLQGRIVLITGASSGMGEQIAYQAAKKGAIVIGCARRIEKLEEVVATCRRISGNDAYAFQVDVSIPNQIERVVEKVESSIGPIDVLVNDAGFGLMKEALDFDMAIAERMFRVNVLGLMYMSKYVALHMAERRRGAIINIASIAGKIATPKASVYSATKFAVLGYSNALRLELKPLGISVLTVNPGPVRTDFFDIADESGHYLDSIGALSLNPEIVAEKVVKSIGTSRRELNLPEYMQLAHHLYELCPRLGDYLAGGIFNKK</sequence>
<comment type="similarity">
    <text evidence="1 3">Belongs to the short-chain dehydrogenases/reductases (SDR) family.</text>
</comment>
<dbReference type="PRINTS" id="PR00080">
    <property type="entry name" value="SDRFAMILY"/>
</dbReference>
<dbReference type="AlphaFoldDB" id="E7FRN0"/>
<dbReference type="PANTHER" id="PTHR44196">
    <property type="entry name" value="DEHYDROGENASE/REDUCTASE SDR FAMILY MEMBER 7B"/>
    <property type="match status" value="1"/>
</dbReference>
<evidence type="ECO:0000256" key="1">
    <source>
        <dbReference type="ARBA" id="ARBA00006484"/>
    </source>
</evidence>
<dbReference type="SUPFAM" id="SSF51735">
    <property type="entry name" value="NAD(P)-binding Rossmann-fold domains"/>
    <property type="match status" value="1"/>
</dbReference>
<dbReference type="InterPro" id="IPR036291">
    <property type="entry name" value="NAD(P)-bd_dom_sf"/>
</dbReference>
<evidence type="ECO:0000313" key="5">
    <source>
        <dbReference type="Proteomes" id="UP000004099"/>
    </source>
</evidence>
<evidence type="ECO:0000256" key="3">
    <source>
        <dbReference type="RuleBase" id="RU000363"/>
    </source>
</evidence>
<keyword evidence="2" id="KW-0560">Oxidoreductase</keyword>
<protein>
    <submittedName>
        <fullName evidence="4">Oxidoreductase, short chain dehydrogenase/reductase family protein</fullName>
    </submittedName>
</protein>
<dbReference type="GO" id="GO:0016020">
    <property type="term" value="C:membrane"/>
    <property type="evidence" value="ECO:0007669"/>
    <property type="project" value="TreeGrafter"/>
</dbReference>
<dbReference type="InterPro" id="IPR020904">
    <property type="entry name" value="Sc_DH/Rdtase_CS"/>
</dbReference>
<dbReference type="FunFam" id="3.40.50.720:FF:000047">
    <property type="entry name" value="NADP-dependent L-serine/L-allo-threonine dehydrogenase"/>
    <property type="match status" value="1"/>
</dbReference>
<reference evidence="4 5" key="1">
    <citation type="submission" date="2011-01" db="EMBL/GenBank/DDBJ databases">
        <authorList>
            <person name="Muzny D."/>
            <person name="Qin X."/>
            <person name="Buhay C."/>
            <person name="Dugan-Rocha S."/>
            <person name="Ding Y."/>
            <person name="Chen G."/>
            <person name="Hawes A."/>
            <person name="Holder M."/>
            <person name="Jhangiani S."/>
            <person name="Johnson A."/>
            <person name="Khan Z."/>
            <person name="Li Z."/>
            <person name="Liu W."/>
            <person name="Liu X."/>
            <person name="Perez L."/>
            <person name="Shen H."/>
            <person name="Wang Q."/>
            <person name="Watt J."/>
            <person name="Xi L."/>
            <person name="Xin Y."/>
            <person name="Zhou J."/>
            <person name="Deng J."/>
            <person name="Jiang H."/>
            <person name="Liu Y."/>
            <person name="Qu J."/>
            <person name="Song X.-Z."/>
            <person name="Zhang L."/>
            <person name="Villasana D."/>
            <person name="Johnson A."/>
            <person name="Liu J."/>
            <person name="Liyanage D."/>
            <person name="Lorensuhewa L."/>
            <person name="Robinson T."/>
            <person name="Song A."/>
            <person name="Song B.-B."/>
            <person name="Dinh H."/>
            <person name="Thornton R."/>
            <person name="Coyle M."/>
            <person name="Francisco L."/>
            <person name="Jackson L."/>
            <person name="Javaid M."/>
            <person name="Korchina V."/>
            <person name="Kovar C."/>
            <person name="Mata R."/>
            <person name="Mathew T."/>
            <person name="Ngo R."/>
            <person name="Nguyen L."/>
            <person name="Nguyen N."/>
            <person name="Okwuonu G."/>
            <person name="Ongeri F."/>
            <person name="Pham C."/>
            <person name="Simmons D."/>
            <person name="Wilczek-Boney K."/>
            <person name="Hale W."/>
            <person name="Jakkamsetti A."/>
            <person name="Pham P."/>
            <person name="Ruth R."/>
            <person name="San Lucas F."/>
            <person name="Warren J."/>
            <person name="Zhang J."/>
            <person name="Zhao Z."/>
            <person name="Zhou C."/>
            <person name="Zhu D."/>
            <person name="Lee S."/>
            <person name="Bess C."/>
            <person name="Blankenburg K."/>
            <person name="Forbes L."/>
            <person name="Fu Q."/>
            <person name="Gubbala S."/>
            <person name="Hirani K."/>
            <person name="Jayaseelan J.C."/>
            <person name="Lara F."/>
            <person name="Munidasa M."/>
            <person name="Palculict T."/>
            <person name="Patil S."/>
            <person name="Pu L.-L."/>
            <person name="Saada N."/>
            <person name="Tang L."/>
            <person name="Weissenberger G."/>
            <person name="Zhu Y."/>
            <person name="Hemphill L."/>
            <person name="Shang Y."/>
            <person name="Youmans B."/>
            <person name="Ayvaz T."/>
            <person name="Ross M."/>
            <person name="Santibanez J."/>
            <person name="Aqrawi P."/>
            <person name="Gross S."/>
            <person name="Joshi V."/>
            <person name="Fowler G."/>
            <person name="Nazareth L."/>
            <person name="Reid J."/>
            <person name="Worley K."/>
            <person name="Petrosino J."/>
            <person name="Highlander S."/>
            <person name="Gibbs R."/>
        </authorList>
    </citation>
    <scope>NUCLEOTIDE SEQUENCE [LARGE SCALE GENOMIC DNA]</scope>
    <source>
        <strain evidence="4 5">ATCC 25644</strain>
    </source>
</reference>
<comment type="caution">
    <text evidence="4">The sequence shown here is derived from an EMBL/GenBank/DDBJ whole genome shotgun (WGS) entry which is preliminary data.</text>
</comment>
<dbReference type="Proteomes" id="UP000004099">
    <property type="component" value="Unassembled WGS sequence"/>
</dbReference>
<dbReference type="PANTHER" id="PTHR44196:SF1">
    <property type="entry name" value="DEHYDROGENASE_REDUCTASE SDR FAMILY MEMBER 7B"/>
    <property type="match status" value="1"/>
</dbReference>
<evidence type="ECO:0000256" key="2">
    <source>
        <dbReference type="ARBA" id="ARBA00023002"/>
    </source>
</evidence>
<proteinExistence type="inferred from homology"/>
<dbReference type="Gene3D" id="3.40.50.720">
    <property type="entry name" value="NAD(P)-binding Rossmann-like Domain"/>
    <property type="match status" value="1"/>
</dbReference>
<dbReference type="PRINTS" id="PR00081">
    <property type="entry name" value="GDHRDH"/>
</dbReference>
<accession>E7FRN0</accession>
<dbReference type="Pfam" id="PF00106">
    <property type="entry name" value="adh_short"/>
    <property type="match status" value="1"/>
</dbReference>
<dbReference type="EMBL" id="ACGS02000042">
    <property type="protein sequence ID" value="EFZ34347.1"/>
    <property type="molecule type" value="Genomic_DNA"/>
</dbReference>
<dbReference type="PROSITE" id="PS00061">
    <property type="entry name" value="ADH_SHORT"/>
    <property type="match status" value="1"/>
</dbReference>